<evidence type="ECO:0000313" key="3">
    <source>
        <dbReference type="EMBL" id="SDO13211.1"/>
    </source>
</evidence>
<dbReference type="InterPro" id="IPR047777">
    <property type="entry name" value="LapA-like_RM"/>
</dbReference>
<organism evidence="3 4">
    <name type="scientific">Vreelandella arcis</name>
    <dbReference type="NCBI Taxonomy" id="416873"/>
    <lineage>
        <taxon>Bacteria</taxon>
        <taxon>Pseudomonadati</taxon>
        <taxon>Pseudomonadota</taxon>
        <taxon>Gammaproteobacteria</taxon>
        <taxon>Oceanospirillales</taxon>
        <taxon>Halomonadaceae</taxon>
        <taxon>Vreelandella</taxon>
    </lineage>
</organism>
<accession>A0A1H0H2Q8</accession>
<dbReference type="RefSeq" id="WP_170833043.1">
    <property type="nucleotide sequence ID" value="NZ_FNII01000014.1"/>
</dbReference>
<feature type="non-terminal residue" evidence="3">
    <location>
        <position position="652"/>
    </location>
</feature>
<reference evidence="4" key="1">
    <citation type="submission" date="2016-10" db="EMBL/GenBank/DDBJ databases">
        <authorList>
            <person name="Varghese N."/>
            <person name="Submissions S."/>
        </authorList>
    </citation>
    <scope>NUCLEOTIDE SEQUENCE [LARGE SCALE GENOMIC DNA]</scope>
    <source>
        <strain evidence="4">CGMCC 1.6494</strain>
    </source>
</reference>
<evidence type="ECO:0000256" key="1">
    <source>
        <dbReference type="SAM" id="MobiDB-lite"/>
    </source>
</evidence>
<keyword evidence="4" id="KW-1185">Reference proteome</keyword>
<dbReference type="Gene3D" id="2.60.40.3440">
    <property type="match status" value="1"/>
</dbReference>
<evidence type="ECO:0000313" key="4">
    <source>
        <dbReference type="Proteomes" id="UP000199677"/>
    </source>
</evidence>
<name>A0A1H0H2Q8_9GAMM</name>
<evidence type="ECO:0000259" key="2">
    <source>
        <dbReference type="Pfam" id="PF19116"/>
    </source>
</evidence>
<sequence length="652" mass="67167">MSIATVVTITGQAWARDPDGNLRELAVGDALQEGETLVTSTNGSVQLDFDDGLPPTTIGADEEVAITNDVDAENAPTEEETVAQDGEVEALLSALEEEDGDLLELLEATAAGGGAAGGGGGGSDFVQLARIEESVQGLQYEYAVGAEGGPDAVEFAAAPAAADEEIEGNPTAGPASITLDESQLVSGEQSQFNSITANGSIDFSFGPLGAGSIGFVGMDGETLSIGQESFTLEWDAASNTLTASNDRVQSSNPDEPFLFQVQIDPQTGDFVFTQASNLLHEEGTEEALASLVYTVTDSGGNTASNSLEITILDDAPTVEVFAQDGIDSLTLTTSDAELSSFFGDDDQSPDSPNPNLLPGEVNPEPIPPVDNPEQSLVNTRDMSDFFSSTVLPGADGLGSSTWSYSLSLNAQGEESGPRDSGLEADGNTIYLHEVEGPDGNVAILGSTDPELSVDGGEGASESLVFALFITSGEGEGESEPTITLEQFQAIDHPEGVEPGESISLDSGLISLGAELVVIDNDGDQASDSISYDLAELLQFVDDGPIANADDVTQDQENDQVLIDVVANDEAGADGVDLTTGVALVADSLTGNGSLAYNDDGTFTYTPAPGEEGEVSFQYTLTDGDGDTSTATATLTLQDDSTPTINVVRADGD</sequence>
<proteinExistence type="predicted"/>
<dbReference type="STRING" id="416873.SAMN04487951_1141"/>
<dbReference type="InterPro" id="IPR043824">
    <property type="entry name" value="DUF5801"/>
</dbReference>
<dbReference type="AlphaFoldDB" id="A0A1H0H2Q8"/>
<dbReference type="Pfam" id="PF19116">
    <property type="entry name" value="DUF5801"/>
    <property type="match status" value="2"/>
</dbReference>
<dbReference type="Proteomes" id="UP000199677">
    <property type="component" value="Unassembled WGS sequence"/>
</dbReference>
<feature type="domain" description="DUF5801" evidence="2">
    <location>
        <begin position="378"/>
        <end position="529"/>
    </location>
</feature>
<dbReference type="Pfam" id="PF17963">
    <property type="entry name" value="Big_9"/>
    <property type="match status" value="1"/>
</dbReference>
<dbReference type="NCBIfam" id="NF033682">
    <property type="entry name" value="retention_LapA"/>
    <property type="match status" value="1"/>
</dbReference>
<dbReference type="EMBL" id="FNII01000014">
    <property type="protein sequence ID" value="SDO13211.1"/>
    <property type="molecule type" value="Genomic_DNA"/>
</dbReference>
<gene>
    <name evidence="3" type="ORF">SAMN04487951_1141</name>
</gene>
<protein>
    <recommendedName>
        <fullName evidence="2">DUF5801 domain-containing protein</fullName>
    </recommendedName>
</protein>
<feature type="domain" description="DUF5801" evidence="2">
    <location>
        <begin position="177"/>
        <end position="309"/>
    </location>
</feature>
<feature type="region of interest" description="Disordered" evidence="1">
    <location>
        <begin position="339"/>
        <end position="376"/>
    </location>
</feature>